<name>A0A1B6NWM0_9ZZZZ</name>
<accession>A0A1B6NWM0</accession>
<gene>
    <name evidence="1" type="ORF">MGSAQ_000648</name>
</gene>
<dbReference type="AlphaFoldDB" id="A0A1B6NWM0"/>
<organism evidence="1">
    <name type="scientific">marine sediment metagenome</name>
    <dbReference type="NCBI Taxonomy" id="412755"/>
    <lineage>
        <taxon>unclassified sequences</taxon>
        <taxon>metagenomes</taxon>
        <taxon>ecological metagenomes</taxon>
    </lineage>
</organism>
<proteinExistence type="predicted"/>
<dbReference type="EMBL" id="AYSL01000300">
    <property type="protein sequence ID" value="KTF07855.1"/>
    <property type="molecule type" value="Genomic_DNA"/>
</dbReference>
<protein>
    <submittedName>
        <fullName evidence="1">Uncharacterized protein</fullName>
    </submittedName>
</protein>
<evidence type="ECO:0000313" key="1">
    <source>
        <dbReference type="EMBL" id="KTF07855.1"/>
    </source>
</evidence>
<comment type="caution">
    <text evidence="1">The sequence shown here is derived from an EMBL/GenBank/DDBJ whole genome shotgun (WGS) entry which is preliminary data.</text>
</comment>
<sequence length="34" mass="3702">MRRETVDSCRFTSSAIAFRISGCMAVAPCCKNSC</sequence>
<reference evidence="1" key="1">
    <citation type="submission" date="2013-11" db="EMBL/GenBank/DDBJ databases">
        <title>Microbial diversity, functional groups and degradation webs in Northern and Southern Mediterranean and Red Sea marine crude oil polluted sites.</title>
        <authorList>
            <person name="Daffonchio D."/>
            <person name="Mapelli F."/>
            <person name="Ferrer M."/>
            <person name="Richter M."/>
            <person name="Cherif A."/>
            <person name="Malkawi H.I."/>
            <person name="Yakimov M.M."/>
            <person name="Abdel-Fattah Y.R."/>
            <person name="Blaghen M."/>
            <person name="Golyshin P.N."/>
            <person name="Kalogerakis N."/>
            <person name="Boon N."/>
            <person name="Magagnini M."/>
            <person name="Fava F."/>
        </authorList>
    </citation>
    <scope>NUCLEOTIDE SEQUENCE</scope>
</reference>